<evidence type="ECO:0000313" key="2">
    <source>
        <dbReference type="Proteomes" id="UP000230556"/>
    </source>
</evidence>
<gene>
    <name evidence="1" type="ORF">COW38_04685</name>
</gene>
<organism evidence="1 2">
    <name type="scientific">Candidatus Collierbacteria bacterium CG17_big_fil_post_rev_8_21_14_2_50_45_7</name>
    <dbReference type="NCBI Taxonomy" id="1974536"/>
    <lineage>
        <taxon>Bacteria</taxon>
        <taxon>Candidatus Collieribacteriota</taxon>
    </lineage>
</organism>
<name>A0A2M7FKU3_9BACT</name>
<comment type="caution">
    <text evidence="1">The sequence shown here is derived from an EMBL/GenBank/DDBJ whole genome shotgun (WGS) entry which is preliminary data.</text>
</comment>
<accession>A0A2M7FKU3</accession>
<dbReference type="AlphaFoldDB" id="A0A2M7FKU3"/>
<evidence type="ECO:0000313" key="1">
    <source>
        <dbReference type="EMBL" id="PIW06586.1"/>
    </source>
</evidence>
<dbReference type="EMBL" id="PFFO01000210">
    <property type="protein sequence ID" value="PIW06586.1"/>
    <property type="molecule type" value="Genomic_DNA"/>
</dbReference>
<reference evidence="2" key="1">
    <citation type="submission" date="2017-09" db="EMBL/GenBank/DDBJ databases">
        <title>Depth-based differentiation of microbial function through sediment-hosted aquifers and enrichment of novel symbionts in the deep terrestrial subsurface.</title>
        <authorList>
            <person name="Probst A.J."/>
            <person name="Ladd B."/>
            <person name="Jarett J.K."/>
            <person name="Geller-Mcgrath D.E."/>
            <person name="Sieber C.M.K."/>
            <person name="Emerson J.B."/>
            <person name="Anantharaman K."/>
            <person name="Thomas B.C."/>
            <person name="Malmstrom R."/>
            <person name="Stieglmeier M."/>
            <person name="Klingl A."/>
            <person name="Woyke T."/>
            <person name="Ryan C.M."/>
            <person name="Banfield J.F."/>
        </authorList>
    </citation>
    <scope>NUCLEOTIDE SEQUENCE [LARGE SCALE GENOMIC DNA]</scope>
</reference>
<protein>
    <submittedName>
        <fullName evidence="1">Uncharacterized protein</fullName>
    </submittedName>
</protein>
<sequence>MVVITEAIWFGVRELVKFLVLVMEAILKVRVIQLLFLAIRMALYHVVPVEDFVLSQLIRLVTRWE</sequence>
<dbReference type="Proteomes" id="UP000230556">
    <property type="component" value="Unassembled WGS sequence"/>
</dbReference>
<proteinExistence type="predicted"/>